<sequence>MFIGLLYMKSVPLDEMLSSWFDVNFWRACDGYRHITIQQYQVCGGQSFGMKLGGLIEESDHSIIKPSGFVVSTGLCSMARRFRTMEWHPLGVCAGNMQLNSKTTRKISKNG</sequence>
<dbReference type="EMBL" id="BGPR01267450">
    <property type="protein sequence ID" value="GBM89170.1"/>
    <property type="molecule type" value="Genomic_DNA"/>
</dbReference>
<dbReference type="Proteomes" id="UP000499080">
    <property type="component" value="Unassembled WGS sequence"/>
</dbReference>
<dbReference type="AlphaFoldDB" id="A0A4Y2JHD9"/>
<dbReference type="EMBL" id="BGPR01267500">
    <property type="protein sequence ID" value="GBM89305.1"/>
    <property type="molecule type" value="Genomic_DNA"/>
</dbReference>
<dbReference type="EMBL" id="BGPR01267455">
    <property type="protein sequence ID" value="GBM89183.1"/>
    <property type="molecule type" value="Genomic_DNA"/>
</dbReference>
<reference evidence="4 5" key="1">
    <citation type="journal article" date="2019" name="Sci. Rep.">
        <title>Orb-weaving spider Araneus ventricosus genome elucidates the spidroin gene catalogue.</title>
        <authorList>
            <person name="Kono N."/>
            <person name="Nakamura H."/>
            <person name="Ohtoshi R."/>
            <person name="Moran D.A.P."/>
            <person name="Shinohara A."/>
            <person name="Yoshida Y."/>
            <person name="Fujiwara M."/>
            <person name="Mori M."/>
            <person name="Tomita M."/>
            <person name="Arakawa K."/>
        </authorList>
    </citation>
    <scope>NUCLEOTIDE SEQUENCE [LARGE SCALE GENOMIC DNA]</scope>
</reference>
<evidence type="ECO:0000313" key="5">
    <source>
        <dbReference type="Proteomes" id="UP000499080"/>
    </source>
</evidence>
<gene>
    <name evidence="4" type="ORF">AVEN_154142_1</name>
    <name evidence="2" type="ORF">AVEN_22960_1</name>
    <name evidence="1" type="ORF">AVEN_266645_1</name>
    <name evidence="3" type="ORF">AVEN_33621_1</name>
</gene>
<protein>
    <submittedName>
        <fullName evidence="4">Uncharacterized protein</fullName>
    </submittedName>
</protein>
<evidence type="ECO:0000313" key="2">
    <source>
        <dbReference type="EMBL" id="GBM89170.1"/>
    </source>
</evidence>
<accession>A0A4Y2JHD9</accession>
<evidence type="ECO:0000313" key="1">
    <source>
        <dbReference type="EMBL" id="GBM89151.1"/>
    </source>
</evidence>
<organism evidence="4 5">
    <name type="scientific">Araneus ventricosus</name>
    <name type="common">Orbweaver spider</name>
    <name type="synonym">Epeira ventricosa</name>
    <dbReference type="NCBI Taxonomy" id="182803"/>
    <lineage>
        <taxon>Eukaryota</taxon>
        <taxon>Metazoa</taxon>
        <taxon>Ecdysozoa</taxon>
        <taxon>Arthropoda</taxon>
        <taxon>Chelicerata</taxon>
        <taxon>Arachnida</taxon>
        <taxon>Araneae</taxon>
        <taxon>Araneomorphae</taxon>
        <taxon>Entelegynae</taxon>
        <taxon>Araneoidea</taxon>
        <taxon>Araneidae</taxon>
        <taxon>Araneus</taxon>
    </lineage>
</organism>
<evidence type="ECO:0000313" key="4">
    <source>
        <dbReference type="EMBL" id="GBM89305.1"/>
    </source>
</evidence>
<comment type="caution">
    <text evidence="4">The sequence shown here is derived from an EMBL/GenBank/DDBJ whole genome shotgun (WGS) entry which is preliminary data.</text>
</comment>
<dbReference type="EMBL" id="BGPR01267440">
    <property type="protein sequence ID" value="GBM89151.1"/>
    <property type="molecule type" value="Genomic_DNA"/>
</dbReference>
<name>A0A4Y2JHD9_ARAVE</name>
<keyword evidence="5" id="KW-1185">Reference proteome</keyword>
<evidence type="ECO:0000313" key="3">
    <source>
        <dbReference type="EMBL" id="GBM89183.1"/>
    </source>
</evidence>
<proteinExistence type="predicted"/>